<dbReference type="Gene3D" id="2.30.40.10">
    <property type="entry name" value="Urease, subunit C, domain 1"/>
    <property type="match status" value="1"/>
</dbReference>
<dbReference type="EMBL" id="JAOWLA010000050">
    <property type="protein sequence ID" value="MCV2866979.1"/>
    <property type="molecule type" value="Genomic_DNA"/>
</dbReference>
<dbReference type="SUPFAM" id="SSF51556">
    <property type="entry name" value="Metallo-dependent hydrolases"/>
    <property type="match status" value="1"/>
</dbReference>
<gene>
    <name evidence="1" type="ORF">OE647_20010</name>
</gene>
<dbReference type="InterPro" id="IPR050378">
    <property type="entry name" value="Metallo-dep_Hydrolases_sf"/>
</dbReference>
<evidence type="ECO:0000313" key="1">
    <source>
        <dbReference type="EMBL" id="MCV2866979.1"/>
    </source>
</evidence>
<dbReference type="Gene3D" id="3.20.20.140">
    <property type="entry name" value="Metal-dependent hydrolases"/>
    <property type="match status" value="1"/>
</dbReference>
<name>A0ABT2Z771_9RHOB</name>
<dbReference type="InterPro" id="IPR011059">
    <property type="entry name" value="Metal-dep_hydrolase_composite"/>
</dbReference>
<proteinExistence type="predicted"/>
<comment type="caution">
    <text evidence="1">The sequence shown here is derived from an EMBL/GenBank/DDBJ whole genome shotgun (WGS) entry which is preliminary data.</text>
</comment>
<reference evidence="1 2" key="1">
    <citation type="submission" date="2022-10" db="EMBL/GenBank/DDBJ databases">
        <title>Defluviimonas sp. nov., isolated from ocean surface water.</title>
        <authorList>
            <person name="He W."/>
            <person name="Wang L."/>
            <person name="Zhang D.-F."/>
        </authorList>
    </citation>
    <scope>NUCLEOTIDE SEQUENCE [LARGE SCALE GENOMIC DNA]</scope>
    <source>
        <strain evidence="1 2">WL0075</strain>
    </source>
</reference>
<dbReference type="InterPro" id="IPR032466">
    <property type="entry name" value="Metal_Hydrolase"/>
</dbReference>
<sequence length="587" mass="63584">MQEPYPKTLTAARAVAVGIAQPKCRGENNMSENEISRREFNLGVAAGAAAIGSAGRALAQTREPFDLVILGGRVMDPETGFDQVANVGVRAGRIAAITVEPLEGGRQIDASGHVVAPGFIDTHFHWPRPMGNKLALLDGRTTVMDLEIGTLGTLVDDWYAERTGTNQINYGCASCHEFARTLVLDGITTIDAPEAMNHRGSDKSGWSHTRPDLDKGNEILRVLDTGLAAGAVGIGSTLGYMRDGASAREVFEIQRIAAAYGRPCAFHFRYTPGTDTSEANGIQEMLANAAALGAPAIACHFNNPGYNLVHELLVRMRAQGHNMWGELYPYAAGSTALNAVFLEPEIWVDQLGYMYEETIQDALTGEWYTRESRTEMMAREPARLVLAYKMPESAIVDWLRLPDVAIASDGMPILDDSITWDTPFEDLPNSHPRGAGSCARTLRMGRENGIPLMQSVAQLSWNSARPLGLTGLKAMQERGRMQEGMIADITIFDPETVTDNSTYAQGNLPSSGIPFVIVNGVVVVDGGEVLRGVNPGQPIRNEPQESLFEPLDVHAWTQAFYAVPQDFGGGVPNSQPAYDPRVIPCCE</sequence>
<dbReference type="NCBIfam" id="NF006560">
    <property type="entry name" value="PRK09061.1"/>
    <property type="match status" value="1"/>
</dbReference>
<keyword evidence="2" id="KW-1185">Reference proteome</keyword>
<evidence type="ECO:0000313" key="2">
    <source>
        <dbReference type="Proteomes" id="UP001652503"/>
    </source>
</evidence>
<dbReference type="PANTHER" id="PTHR11647">
    <property type="entry name" value="HYDRANTOINASE/DIHYDROPYRIMIDINASE FAMILY MEMBER"/>
    <property type="match status" value="1"/>
</dbReference>
<dbReference type="PANTHER" id="PTHR11647:SF1">
    <property type="entry name" value="COLLAPSIN RESPONSE MEDIATOR PROTEIN"/>
    <property type="match status" value="1"/>
</dbReference>
<dbReference type="Gene3D" id="3.30.1490.130">
    <property type="entry name" value="D-aminoacylase. Domain 3"/>
    <property type="match status" value="1"/>
</dbReference>
<protein>
    <submittedName>
        <fullName evidence="1">Amidohydrolase family protein</fullName>
    </submittedName>
</protein>
<dbReference type="InterPro" id="IPR023100">
    <property type="entry name" value="D-aminoacylase_insert_dom_sf"/>
</dbReference>
<dbReference type="Proteomes" id="UP001652503">
    <property type="component" value="Unassembled WGS sequence"/>
</dbReference>
<dbReference type="SUPFAM" id="SSF51338">
    <property type="entry name" value="Composite domain of metallo-dependent hydrolases"/>
    <property type="match status" value="1"/>
</dbReference>
<accession>A0ABT2Z771</accession>
<organism evidence="1 2">
    <name type="scientific">Albidovulum sediminicola</name>
    <dbReference type="NCBI Taxonomy" id="2984331"/>
    <lineage>
        <taxon>Bacteria</taxon>
        <taxon>Pseudomonadati</taxon>
        <taxon>Pseudomonadota</taxon>
        <taxon>Alphaproteobacteria</taxon>
        <taxon>Rhodobacterales</taxon>
        <taxon>Paracoccaceae</taxon>
        <taxon>Albidovulum</taxon>
    </lineage>
</organism>